<evidence type="ECO:0000313" key="2">
    <source>
        <dbReference type="EMBL" id="AKG74351.1"/>
    </source>
</evidence>
<organism evidence="3 5">
    <name type="scientific">Salinicoccus halodurans</name>
    <dbReference type="NCBI Taxonomy" id="407035"/>
    <lineage>
        <taxon>Bacteria</taxon>
        <taxon>Bacillati</taxon>
        <taxon>Bacillota</taxon>
        <taxon>Bacilli</taxon>
        <taxon>Bacillales</taxon>
        <taxon>Staphylococcaceae</taxon>
        <taxon>Salinicoccus</taxon>
    </lineage>
</organism>
<dbReference type="AlphaFoldDB" id="A0A0F7HMW8"/>
<sequence length="93" mass="9607">METIIVFAGVISVLTVALVQLIKKTTTVPEKLMPLVSLFIGLLVGAIALVVPEITADLSVGGHLLAGGISGLSASGIYDIATKTNRGFKDTEK</sequence>
<accession>A0A0F7HMW8</accession>
<keyword evidence="1" id="KW-0472">Membrane</keyword>
<name>A0A0F7HMW8_9STAP</name>
<evidence type="ECO:0000313" key="3">
    <source>
        <dbReference type="EMBL" id="SFK94881.1"/>
    </source>
</evidence>
<protein>
    <submittedName>
        <fullName evidence="3">Bacteriophage A118-like holin, Hol118</fullName>
    </submittedName>
</protein>
<keyword evidence="1" id="KW-1133">Transmembrane helix</keyword>
<keyword evidence="4" id="KW-1185">Reference proteome</keyword>
<dbReference type="Pfam" id="PF06946">
    <property type="entry name" value="Phage_holin_5_1"/>
    <property type="match status" value="1"/>
</dbReference>
<dbReference type="Proteomes" id="UP000183090">
    <property type="component" value="Unassembled WGS sequence"/>
</dbReference>
<feature type="transmembrane region" description="Helical" evidence="1">
    <location>
        <begin position="35"/>
        <end position="54"/>
    </location>
</feature>
<dbReference type="Proteomes" id="UP000034029">
    <property type="component" value="Chromosome"/>
</dbReference>
<feature type="transmembrane region" description="Helical" evidence="1">
    <location>
        <begin position="6"/>
        <end position="23"/>
    </location>
</feature>
<reference evidence="3 5" key="3">
    <citation type="submission" date="2016-10" db="EMBL/GenBank/DDBJ databases">
        <authorList>
            <person name="Varghese N."/>
            <person name="Submissions S."/>
        </authorList>
    </citation>
    <scope>NUCLEOTIDE SEQUENCE [LARGE SCALE GENOMIC DNA]</scope>
    <source>
        <strain evidence="3 5">CGMCC 1.6501</strain>
    </source>
</reference>
<evidence type="ECO:0000313" key="4">
    <source>
        <dbReference type="Proteomes" id="UP000034029"/>
    </source>
</evidence>
<reference evidence="2 4" key="1">
    <citation type="journal article" date="2015" name="Int. J. Syst. Evol. Microbiol.">
        <title>Complete genome sequence of Salinicoccus halodurans H3B36, isolated from the Qaidam Basin in China.</title>
        <authorList>
            <person name="Jiang K."/>
            <person name="Xue Y."/>
            <person name="Ma Y."/>
        </authorList>
    </citation>
    <scope>NUCLEOTIDE SEQUENCE [LARGE SCALE GENOMIC DNA]</scope>
    <source>
        <strain evidence="2 4">H3B36</strain>
    </source>
</reference>
<keyword evidence="1" id="KW-0812">Transmembrane</keyword>
<evidence type="ECO:0000313" key="5">
    <source>
        <dbReference type="Proteomes" id="UP000183090"/>
    </source>
</evidence>
<feature type="transmembrane region" description="Helical" evidence="1">
    <location>
        <begin position="60"/>
        <end position="81"/>
    </location>
</feature>
<reference evidence="4" key="2">
    <citation type="submission" date="2015-04" db="EMBL/GenBank/DDBJ databases">
        <title>Complete genome sequence of Salinicoccus halodurans strain H3B36, isolated from the Qaidam basin of China.</title>
        <authorList>
            <person name="Ma Y."/>
            <person name="Jiang K."/>
            <person name="Xue Y."/>
        </authorList>
    </citation>
    <scope>NUCLEOTIDE SEQUENCE [LARGE SCALE GENOMIC DNA]</scope>
    <source>
        <strain evidence="4">H3B36</strain>
    </source>
</reference>
<dbReference type="KEGG" id="shv:AAT16_08965"/>
<dbReference type="EMBL" id="FOTB01000006">
    <property type="protein sequence ID" value="SFK94881.1"/>
    <property type="molecule type" value="Genomic_DNA"/>
</dbReference>
<evidence type="ECO:0000256" key="1">
    <source>
        <dbReference type="SAM" id="Phobius"/>
    </source>
</evidence>
<dbReference type="EMBL" id="CP011366">
    <property type="protein sequence ID" value="AKG74351.1"/>
    <property type="molecule type" value="Genomic_DNA"/>
</dbReference>
<dbReference type="OrthoDB" id="2665815at2"/>
<gene>
    <name evidence="2" type="ORF">AAT16_08965</name>
    <name evidence="3" type="ORF">SAMN05216235_2690</name>
</gene>
<proteinExistence type="predicted"/>
<dbReference type="RefSeq" id="WP_046790533.1">
    <property type="nucleotide sequence ID" value="NZ_CP011366.1"/>
</dbReference>
<dbReference type="InterPro" id="IPR009708">
    <property type="entry name" value="Phage_A118_holin/antiholin"/>
</dbReference>